<dbReference type="RefSeq" id="WP_063389494.1">
    <property type="nucleotide sequence ID" value="NZ_LWBR01000075.1"/>
</dbReference>
<dbReference type="OrthoDB" id="9804819at2"/>
<evidence type="ECO:0000256" key="1">
    <source>
        <dbReference type="ARBA" id="ARBA00022448"/>
    </source>
</evidence>
<dbReference type="InterPro" id="IPR017871">
    <property type="entry name" value="ABC_transporter-like_CS"/>
</dbReference>
<keyword evidence="5" id="KW-1185">Reference proteome</keyword>
<keyword evidence="2" id="KW-0547">Nucleotide-binding</keyword>
<dbReference type="SMART" id="SM00382">
    <property type="entry name" value="AAA"/>
    <property type="match status" value="1"/>
</dbReference>
<dbReference type="InterPro" id="IPR051782">
    <property type="entry name" value="ABC_Transporter_VariousFunc"/>
</dbReference>
<dbReference type="GO" id="GO:0016887">
    <property type="term" value="F:ATP hydrolysis activity"/>
    <property type="evidence" value="ECO:0007669"/>
    <property type="project" value="InterPro"/>
</dbReference>
<name>A0A167YZQ6_9BACI</name>
<dbReference type="SUPFAM" id="SSF52540">
    <property type="entry name" value="P-loop containing nucleoside triphosphate hydrolases"/>
    <property type="match status" value="1"/>
</dbReference>
<proteinExistence type="predicted"/>
<dbReference type="PANTHER" id="PTHR42939">
    <property type="entry name" value="ABC TRANSPORTER ATP-BINDING PROTEIN ALBC-RELATED"/>
    <property type="match status" value="1"/>
</dbReference>
<evidence type="ECO:0000313" key="5">
    <source>
        <dbReference type="Proteomes" id="UP000076476"/>
    </source>
</evidence>
<dbReference type="GO" id="GO:0005524">
    <property type="term" value="F:ATP binding"/>
    <property type="evidence" value="ECO:0007669"/>
    <property type="project" value="UniProtKB-KW"/>
</dbReference>
<evidence type="ECO:0000256" key="2">
    <source>
        <dbReference type="ARBA" id="ARBA00022741"/>
    </source>
</evidence>
<dbReference type="PANTHER" id="PTHR42939:SF1">
    <property type="entry name" value="ABC TRANSPORTER ATP-BINDING PROTEIN ALBC-RELATED"/>
    <property type="match status" value="1"/>
</dbReference>
<dbReference type="PROSITE" id="PS00211">
    <property type="entry name" value="ABC_TRANSPORTER_1"/>
    <property type="match status" value="1"/>
</dbReference>
<sequence>MRNIKVNNVSKVINGTTILKDINIIFEEGKIYGIYGHNGSGKTMLFRTLSGLIKPTSGTITIFNEELHKDIDFPRSIGVLIENPNFWPNYTGKEVLKTLASIKRIIDDEEIIRSLERVGLNPNDSRTVKKYSLGMRQRLGIAQAIMEKPDIIILDEPTSALDEDGINLVYKILLEEKERGAIVIISSHNKSDIETLCDCKIKIQAGKITDMIGG</sequence>
<dbReference type="Proteomes" id="UP000076476">
    <property type="component" value="Unassembled WGS sequence"/>
</dbReference>
<comment type="caution">
    <text evidence="4">The sequence shown here is derived from an EMBL/GenBank/DDBJ whole genome shotgun (WGS) entry which is preliminary data.</text>
</comment>
<dbReference type="EMBL" id="LWBR01000075">
    <property type="protein sequence ID" value="KZN94745.1"/>
    <property type="molecule type" value="Genomic_DNA"/>
</dbReference>
<dbReference type="InterPro" id="IPR027417">
    <property type="entry name" value="P-loop_NTPase"/>
</dbReference>
<dbReference type="InterPro" id="IPR003593">
    <property type="entry name" value="AAA+_ATPase"/>
</dbReference>
<keyword evidence="1" id="KW-0813">Transport</keyword>
<evidence type="ECO:0000256" key="3">
    <source>
        <dbReference type="ARBA" id="ARBA00022840"/>
    </source>
</evidence>
<dbReference type="STRING" id="33936.AZI98_17255"/>
<keyword evidence="3 4" id="KW-0067">ATP-binding</keyword>
<dbReference type="Gene3D" id="3.40.50.300">
    <property type="entry name" value="P-loop containing nucleotide triphosphate hydrolases"/>
    <property type="match status" value="1"/>
</dbReference>
<accession>A0A167YZQ6</accession>
<dbReference type="AlphaFoldDB" id="A0A167YZQ6"/>
<protein>
    <submittedName>
        <fullName evidence="4">Multidrug ABC transporter ATP-binding protein</fullName>
    </submittedName>
</protein>
<reference evidence="4 5" key="1">
    <citation type="submission" date="2016-04" db="EMBL/GenBank/DDBJ databases">
        <title>Draft genome sequence of Aeribacillus pallidus 8m3 from petroleum reservoir.</title>
        <authorList>
            <person name="Poltaraus A.B."/>
            <person name="Nazina T.N."/>
            <person name="Tourova T.P."/>
            <person name="Malakho S.M."/>
            <person name="Korshunova A.V."/>
            <person name="Sokolova D.S."/>
        </authorList>
    </citation>
    <scope>NUCLEOTIDE SEQUENCE [LARGE SCALE GENOMIC DNA]</scope>
    <source>
        <strain evidence="4 5">8m3</strain>
    </source>
</reference>
<dbReference type="Pfam" id="PF00005">
    <property type="entry name" value="ABC_tran"/>
    <property type="match status" value="1"/>
</dbReference>
<organism evidence="4 5">
    <name type="scientific">Aeribacillus pallidus</name>
    <dbReference type="NCBI Taxonomy" id="33936"/>
    <lineage>
        <taxon>Bacteria</taxon>
        <taxon>Bacillati</taxon>
        <taxon>Bacillota</taxon>
        <taxon>Bacilli</taxon>
        <taxon>Bacillales</taxon>
        <taxon>Bacillaceae</taxon>
        <taxon>Aeribacillus</taxon>
    </lineage>
</organism>
<evidence type="ECO:0000313" key="4">
    <source>
        <dbReference type="EMBL" id="KZN94745.1"/>
    </source>
</evidence>
<dbReference type="PROSITE" id="PS50893">
    <property type="entry name" value="ABC_TRANSPORTER_2"/>
    <property type="match status" value="1"/>
</dbReference>
<gene>
    <name evidence="4" type="ORF">AZI98_17255</name>
</gene>
<dbReference type="InterPro" id="IPR003439">
    <property type="entry name" value="ABC_transporter-like_ATP-bd"/>
</dbReference>